<protein>
    <submittedName>
        <fullName evidence="2">Uncharacterized protein</fullName>
    </submittedName>
</protein>
<name>A0A026WFP7_OOCBI</name>
<organism evidence="2 3">
    <name type="scientific">Ooceraea biroi</name>
    <name type="common">Clonal raider ant</name>
    <name type="synonym">Cerapachys biroi</name>
    <dbReference type="NCBI Taxonomy" id="2015173"/>
    <lineage>
        <taxon>Eukaryota</taxon>
        <taxon>Metazoa</taxon>
        <taxon>Ecdysozoa</taxon>
        <taxon>Arthropoda</taxon>
        <taxon>Hexapoda</taxon>
        <taxon>Insecta</taxon>
        <taxon>Pterygota</taxon>
        <taxon>Neoptera</taxon>
        <taxon>Endopterygota</taxon>
        <taxon>Hymenoptera</taxon>
        <taxon>Apocrita</taxon>
        <taxon>Aculeata</taxon>
        <taxon>Formicoidea</taxon>
        <taxon>Formicidae</taxon>
        <taxon>Dorylinae</taxon>
        <taxon>Ooceraea</taxon>
    </lineage>
</organism>
<dbReference type="EMBL" id="KK107264">
    <property type="protein sequence ID" value="EZA53849.1"/>
    <property type="molecule type" value="Genomic_DNA"/>
</dbReference>
<feature type="compositionally biased region" description="Basic and acidic residues" evidence="1">
    <location>
        <begin position="92"/>
        <end position="110"/>
    </location>
</feature>
<reference evidence="2 3" key="1">
    <citation type="journal article" date="2014" name="Curr. Biol.">
        <title>The genome of the clonal raider ant Cerapachys biroi.</title>
        <authorList>
            <person name="Oxley P.R."/>
            <person name="Ji L."/>
            <person name="Fetter-Pruneda I."/>
            <person name="McKenzie S.K."/>
            <person name="Li C."/>
            <person name="Hu H."/>
            <person name="Zhang G."/>
            <person name="Kronauer D.J."/>
        </authorList>
    </citation>
    <scope>NUCLEOTIDE SEQUENCE [LARGE SCALE GENOMIC DNA]</scope>
</reference>
<dbReference type="AlphaFoldDB" id="A0A026WFP7"/>
<evidence type="ECO:0000313" key="3">
    <source>
        <dbReference type="Proteomes" id="UP000053097"/>
    </source>
</evidence>
<keyword evidence="3" id="KW-1185">Reference proteome</keyword>
<feature type="region of interest" description="Disordered" evidence="1">
    <location>
        <begin position="76"/>
        <end position="110"/>
    </location>
</feature>
<sequence>MSCHAKANLVPSHTNIDVSPDDVPRKTTELGTGVDMRPSLSRSRGFAFNLPFNGVNWIEAGAFGFARSACERAPTKRARFHPRVPPRSRARRTPESIDYRADRGRSHSDLRSLGMSRRWRIAPR</sequence>
<evidence type="ECO:0000256" key="1">
    <source>
        <dbReference type="SAM" id="MobiDB-lite"/>
    </source>
</evidence>
<feature type="region of interest" description="Disordered" evidence="1">
    <location>
        <begin position="1"/>
        <end position="36"/>
    </location>
</feature>
<proteinExistence type="predicted"/>
<accession>A0A026WFP7</accession>
<evidence type="ECO:0000313" key="2">
    <source>
        <dbReference type="EMBL" id="EZA53849.1"/>
    </source>
</evidence>
<feature type="compositionally biased region" description="Basic residues" evidence="1">
    <location>
        <begin position="76"/>
        <end position="91"/>
    </location>
</feature>
<gene>
    <name evidence="2" type="ORF">X777_06128</name>
</gene>
<dbReference type="Proteomes" id="UP000053097">
    <property type="component" value="Unassembled WGS sequence"/>
</dbReference>